<proteinExistence type="inferred from homology"/>
<protein>
    <submittedName>
        <fullName evidence="6">Efflux RND transporter periplasmic adaptor subunit</fullName>
    </submittedName>
</protein>
<feature type="domain" description="Multidrug resistance protein MdtA-like barrel-sandwich hybrid" evidence="3">
    <location>
        <begin position="69"/>
        <end position="195"/>
    </location>
</feature>
<dbReference type="Pfam" id="PF25917">
    <property type="entry name" value="BSH_RND"/>
    <property type="match status" value="1"/>
</dbReference>
<reference evidence="6" key="2">
    <citation type="journal article" date="2024" name="Antonie Van Leeuwenhoek">
        <title>Roseihalotalea indica gen. nov., sp. nov., a halophilic Bacteroidetes from mesopelagic Southwest Indian Ocean with higher carbohydrate metabolic potential.</title>
        <authorList>
            <person name="Chen B."/>
            <person name="Zhang M."/>
            <person name="Lin D."/>
            <person name="Ye J."/>
            <person name="Tang K."/>
        </authorList>
    </citation>
    <scope>NUCLEOTIDE SEQUENCE</scope>
    <source>
        <strain evidence="6">TK19036</strain>
    </source>
</reference>
<dbReference type="Pfam" id="PF25954">
    <property type="entry name" value="Beta-barrel_RND_2"/>
    <property type="match status" value="1"/>
</dbReference>
<reference evidence="6" key="1">
    <citation type="journal article" date="2023" name="Comput. Struct. Biotechnol. J.">
        <title>Discovery of a novel marine Bacteroidetes with a rich repertoire of carbohydrate-active enzymes.</title>
        <authorList>
            <person name="Chen B."/>
            <person name="Liu G."/>
            <person name="Chen Q."/>
            <person name="Wang H."/>
            <person name="Liu L."/>
            <person name="Tang K."/>
        </authorList>
    </citation>
    <scope>NUCLEOTIDE SEQUENCE</scope>
    <source>
        <strain evidence="6">TK19036</strain>
    </source>
</reference>
<feature type="domain" description="YknX-like C-terminal permuted SH3-like" evidence="5">
    <location>
        <begin position="282"/>
        <end position="350"/>
    </location>
</feature>
<dbReference type="PANTHER" id="PTHR30469:SF15">
    <property type="entry name" value="HLYD FAMILY OF SECRETION PROTEINS"/>
    <property type="match status" value="1"/>
</dbReference>
<dbReference type="AlphaFoldDB" id="A0AA49GJZ7"/>
<dbReference type="Pfam" id="PF25989">
    <property type="entry name" value="YknX_C"/>
    <property type="match status" value="1"/>
</dbReference>
<evidence type="ECO:0000256" key="1">
    <source>
        <dbReference type="ARBA" id="ARBA00009477"/>
    </source>
</evidence>
<dbReference type="NCBIfam" id="TIGR01730">
    <property type="entry name" value="RND_mfp"/>
    <property type="match status" value="1"/>
</dbReference>
<dbReference type="Gene3D" id="2.40.30.170">
    <property type="match status" value="1"/>
</dbReference>
<evidence type="ECO:0000256" key="2">
    <source>
        <dbReference type="SAM" id="Coils"/>
    </source>
</evidence>
<sequence>MKKITTIAVIVILVGIVAFRLISNKEEIDANSQMEDTSGMLVSVNTATVKSSITERNLSLVGTATANQVIDIKSEVQGKITNLYIELGDQVKKGQVIARIDDRIQTLTVANAEQSLADARQSFERYQNLYKGGAATKAQFDQYKLALDNAQNQVEQAKKQLSNSAITSPISGQIINKAVEAGSFASVGASIATVVDVSKLKIQLTVPERDVYTLEEGNSVTITSPVFPGVSYQGKINFISPRGDDAHNYPVEISLENQEDNKLKAGTYVDVAFNNKSESPTLQIPREALVGSIKNAQVYVVNDENMAVLRNITVGAENGNYLEVLKGLQEGETIVTAGQINLTDSTKVQVIQ</sequence>
<evidence type="ECO:0000313" key="6">
    <source>
        <dbReference type="EMBL" id="WKN36260.1"/>
    </source>
</evidence>
<dbReference type="GO" id="GO:1990281">
    <property type="term" value="C:efflux pump complex"/>
    <property type="evidence" value="ECO:0007669"/>
    <property type="project" value="TreeGrafter"/>
</dbReference>
<name>A0AA49GJZ7_9BACT</name>
<dbReference type="InterPro" id="IPR006143">
    <property type="entry name" value="RND_pump_MFP"/>
</dbReference>
<dbReference type="GO" id="GO:0015562">
    <property type="term" value="F:efflux transmembrane transporter activity"/>
    <property type="evidence" value="ECO:0007669"/>
    <property type="project" value="TreeGrafter"/>
</dbReference>
<dbReference type="Gene3D" id="2.40.50.100">
    <property type="match status" value="1"/>
</dbReference>
<dbReference type="InterPro" id="IPR058625">
    <property type="entry name" value="MdtA-like_BSH"/>
</dbReference>
<dbReference type="EMBL" id="CP120682">
    <property type="protein sequence ID" value="WKN36260.1"/>
    <property type="molecule type" value="Genomic_DNA"/>
</dbReference>
<evidence type="ECO:0000259" key="5">
    <source>
        <dbReference type="Pfam" id="PF25989"/>
    </source>
</evidence>
<evidence type="ECO:0000259" key="4">
    <source>
        <dbReference type="Pfam" id="PF25954"/>
    </source>
</evidence>
<organism evidence="6">
    <name type="scientific">Roseihalotalea indica</name>
    <dbReference type="NCBI Taxonomy" id="2867963"/>
    <lineage>
        <taxon>Bacteria</taxon>
        <taxon>Pseudomonadati</taxon>
        <taxon>Bacteroidota</taxon>
        <taxon>Cytophagia</taxon>
        <taxon>Cytophagales</taxon>
        <taxon>Catalimonadaceae</taxon>
        <taxon>Roseihalotalea</taxon>
    </lineage>
</organism>
<feature type="coiled-coil region" evidence="2">
    <location>
        <begin position="109"/>
        <end position="167"/>
    </location>
</feature>
<dbReference type="Gene3D" id="1.10.287.470">
    <property type="entry name" value="Helix hairpin bin"/>
    <property type="match status" value="1"/>
</dbReference>
<dbReference type="PANTHER" id="PTHR30469">
    <property type="entry name" value="MULTIDRUG RESISTANCE PROTEIN MDTA"/>
    <property type="match status" value="1"/>
</dbReference>
<dbReference type="SUPFAM" id="SSF111369">
    <property type="entry name" value="HlyD-like secretion proteins"/>
    <property type="match status" value="1"/>
</dbReference>
<keyword evidence="2" id="KW-0175">Coiled coil</keyword>
<dbReference type="Gene3D" id="2.40.420.20">
    <property type="match status" value="1"/>
</dbReference>
<dbReference type="InterPro" id="IPR058792">
    <property type="entry name" value="Beta-barrel_RND_2"/>
</dbReference>
<dbReference type="InterPro" id="IPR058637">
    <property type="entry name" value="YknX-like_C"/>
</dbReference>
<accession>A0AA49GJZ7</accession>
<evidence type="ECO:0000259" key="3">
    <source>
        <dbReference type="Pfam" id="PF25917"/>
    </source>
</evidence>
<gene>
    <name evidence="6" type="ORF">K4G66_28250</name>
</gene>
<feature type="domain" description="CusB-like beta-barrel" evidence="4">
    <location>
        <begin position="202"/>
        <end position="276"/>
    </location>
</feature>
<comment type="similarity">
    <text evidence="1">Belongs to the membrane fusion protein (MFP) (TC 8.A.1) family.</text>
</comment>